<evidence type="ECO:0000256" key="7">
    <source>
        <dbReference type="ARBA" id="ARBA00023053"/>
    </source>
</evidence>
<dbReference type="InterPro" id="IPR023333">
    <property type="entry name" value="Proteasome_suB-type"/>
</dbReference>
<accession>A0A937XB63</accession>
<evidence type="ECO:0000313" key="8">
    <source>
        <dbReference type="EMBL" id="MBM3317231.1"/>
    </source>
</evidence>
<dbReference type="SUPFAM" id="SSF56235">
    <property type="entry name" value="N-terminal nucleophile aminohydrolases (Ntn hydrolases)"/>
    <property type="match status" value="1"/>
</dbReference>
<dbReference type="EMBL" id="VGIY01000094">
    <property type="protein sequence ID" value="MBM3317231.1"/>
    <property type="molecule type" value="Genomic_DNA"/>
</dbReference>
<dbReference type="Pfam" id="PF00227">
    <property type="entry name" value="Proteasome"/>
    <property type="match status" value="1"/>
</dbReference>
<sequence length="177" mass="18997">MAWRATTVIGCVRDGEAAIGCDGQVSAGAMILKHGARKIRRLYEGRILAGFAGGAADGLHLFERFEQHLETHQGRLQRAALELAKEWRSDRVLRRLEAELVALDGKHAFLISGGGDILEPDDGIIAVGAGAPYALAACRALLRHDPTATVENAARRALEIAAEICVYTNSSIQVESL</sequence>
<dbReference type="Gene3D" id="3.60.20.10">
    <property type="entry name" value="Glutamine Phosphoribosylpyrophosphate, subunit 1, domain 1"/>
    <property type="match status" value="1"/>
</dbReference>
<proteinExistence type="inferred from homology"/>
<dbReference type="GO" id="GO:0005839">
    <property type="term" value="C:proteasome core complex"/>
    <property type="evidence" value="ECO:0007669"/>
    <property type="project" value="InterPro"/>
</dbReference>
<evidence type="ECO:0000256" key="1">
    <source>
        <dbReference type="ARBA" id="ARBA00004496"/>
    </source>
</evidence>
<dbReference type="GO" id="GO:0004298">
    <property type="term" value="F:threonine-type endopeptidase activity"/>
    <property type="evidence" value="ECO:0007669"/>
    <property type="project" value="InterPro"/>
</dbReference>
<dbReference type="InterPro" id="IPR001353">
    <property type="entry name" value="Proteasome_sua/b"/>
</dbReference>
<comment type="similarity">
    <text evidence="2">Belongs to the peptidase T1B family. HslV subfamily.</text>
</comment>
<gene>
    <name evidence="8" type="primary">hslV</name>
    <name evidence="8" type="ORF">FJY75_05215</name>
</gene>
<evidence type="ECO:0000313" key="9">
    <source>
        <dbReference type="Proteomes" id="UP000748308"/>
    </source>
</evidence>
<dbReference type="GO" id="GO:0051603">
    <property type="term" value="P:proteolysis involved in protein catabolic process"/>
    <property type="evidence" value="ECO:0007669"/>
    <property type="project" value="InterPro"/>
</dbReference>
<keyword evidence="3" id="KW-0963">Cytoplasm</keyword>
<organism evidence="8 9">
    <name type="scientific">Eiseniibacteriota bacterium</name>
    <dbReference type="NCBI Taxonomy" id="2212470"/>
    <lineage>
        <taxon>Bacteria</taxon>
        <taxon>Candidatus Eiseniibacteriota</taxon>
    </lineage>
</organism>
<dbReference type="PANTHER" id="PTHR32194">
    <property type="entry name" value="METALLOPROTEASE TLDD"/>
    <property type="match status" value="1"/>
</dbReference>
<dbReference type="NCBIfam" id="TIGR03692">
    <property type="entry name" value="ATP_dep_HslV"/>
    <property type="match status" value="1"/>
</dbReference>
<keyword evidence="7" id="KW-0915">Sodium</keyword>
<keyword evidence="5" id="KW-0479">Metal-binding</keyword>
<dbReference type="NCBIfam" id="NF003964">
    <property type="entry name" value="PRK05456.1"/>
    <property type="match status" value="1"/>
</dbReference>
<dbReference type="PANTHER" id="PTHR32194:SF0">
    <property type="entry name" value="ATP-DEPENDENT PROTEASE SUBUNIT HSLV"/>
    <property type="match status" value="1"/>
</dbReference>
<dbReference type="PROSITE" id="PS51476">
    <property type="entry name" value="PROTEASOME_BETA_2"/>
    <property type="match status" value="1"/>
</dbReference>
<dbReference type="EC" id="3.4.25.2" evidence="8"/>
<keyword evidence="6 8" id="KW-0378">Hydrolase</keyword>
<evidence type="ECO:0000256" key="5">
    <source>
        <dbReference type="ARBA" id="ARBA00022723"/>
    </source>
</evidence>
<protein>
    <submittedName>
        <fullName evidence="8">ATP-dependent protease subunit HslV</fullName>
        <ecNumber evidence="8">3.4.25.2</ecNumber>
    </submittedName>
</protein>
<dbReference type="InterPro" id="IPR022281">
    <property type="entry name" value="ATP-dep_Prtase_HsIV_su"/>
</dbReference>
<dbReference type="InterPro" id="IPR029055">
    <property type="entry name" value="Ntn_hydrolases_N"/>
</dbReference>
<dbReference type="AlphaFoldDB" id="A0A937XB63"/>
<reference evidence="8" key="1">
    <citation type="submission" date="2019-03" db="EMBL/GenBank/DDBJ databases">
        <title>Lake Tanganyika Metagenome-Assembled Genomes (MAGs).</title>
        <authorList>
            <person name="Tran P."/>
        </authorList>
    </citation>
    <scope>NUCLEOTIDE SEQUENCE</scope>
    <source>
        <strain evidence="8">M_DeepCast_400m_m2_100</strain>
    </source>
</reference>
<evidence type="ECO:0000256" key="4">
    <source>
        <dbReference type="ARBA" id="ARBA00022670"/>
    </source>
</evidence>
<evidence type="ECO:0000256" key="6">
    <source>
        <dbReference type="ARBA" id="ARBA00022801"/>
    </source>
</evidence>
<evidence type="ECO:0000256" key="3">
    <source>
        <dbReference type="ARBA" id="ARBA00022490"/>
    </source>
</evidence>
<name>A0A937XB63_UNCEI</name>
<evidence type="ECO:0000256" key="2">
    <source>
        <dbReference type="ARBA" id="ARBA00006053"/>
    </source>
</evidence>
<dbReference type="GO" id="GO:0009376">
    <property type="term" value="C:HslUV protease complex"/>
    <property type="evidence" value="ECO:0007669"/>
    <property type="project" value="InterPro"/>
</dbReference>
<dbReference type="Proteomes" id="UP000748308">
    <property type="component" value="Unassembled WGS sequence"/>
</dbReference>
<keyword evidence="4 8" id="KW-0645">Protease</keyword>
<dbReference type="GO" id="GO:0046872">
    <property type="term" value="F:metal ion binding"/>
    <property type="evidence" value="ECO:0007669"/>
    <property type="project" value="UniProtKB-KW"/>
</dbReference>
<comment type="caution">
    <text evidence="8">The sequence shown here is derived from an EMBL/GenBank/DDBJ whole genome shotgun (WGS) entry which is preliminary data.</text>
</comment>
<comment type="subcellular location">
    <subcellularLocation>
        <location evidence="1">Cytoplasm</location>
    </subcellularLocation>
</comment>